<proteinExistence type="predicted"/>
<name>A0AB74IPZ3_AURPU</name>
<comment type="caution">
    <text evidence="1">The sequence shown here is derived from an EMBL/GenBank/DDBJ whole genome shotgun (WGS) entry which is preliminary data.</text>
</comment>
<dbReference type="Proteomes" id="UP000309076">
    <property type="component" value="Unassembled WGS sequence"/>
</dbReference>
<sequence length="76" mass="8443">MALDIQVKLSRVIAKIANNVYGPEGRLDVRYVANTKDALKDIASVTDQLHRSFDIMHDAGRQSFSRDNLVNVATKA</sequence>
<evidence type="ECO:0000313" key="2">
    <source>
        <dbReference type="Proteomes" id="UP000309076"/>
    </source>
</evidence>
<gene>
    <name evidence="1" type="ORF">D6D21_07867</name>
</gene>
<organism evidence="1 2">
    <name type="scientific">Aureobasidium pullulans</name>
    <name type="common">Black yeast</name>
    <name type="synonym">Pullularia pullulans</name>
    <dbReference type="NCBI Taxonomy" id="5580"/>
    <lineage>
        <taxon>Eukaryota</taxon>
        <taxon>Fungi</taxon>
        <taxon>Dikarya</taxon>
        <taxon>Ascomycota</taxon>
        <taxon>Pezizomycotina</taxon>
        <taxon>Dothideomycetes</taxon>
        <taxon>Dothideomycetidae</taxon>
        <taxon>Dothideales</taxon>
        <taxon>Saccotheciaceae</taxon>
        <taxon>Aureobasidium</taxon>
    </lineage>
</organism>
<dbReference type="AlphaFoldDB" id="A0AB74IPZ3"/>
<protein>
    <submittedName>
        <fullName evidence="1">Uncharacterized protein</fullName>
    </submittedName>
</protein>
<reference evidence="1 2" key="1">
    <citation type="submission" date="2018-10" db="EMBL/GenBank/DDBJ databases">
        <title>Fifty Aureobasidium pullulans genomes reveal a recombining polyextremotolerant generalist.</title>
        <authorList>
            <person name="Gostincar C."/>
            <person name="Turk M."/>
            <person name="Zajc J."/>
            <person name="Gunde-Cimerman N."/>
        </authorList>
    </citation>
    <scope>NUCLEOTIDE SEQUENCE [LARGE SCALE GENOMIC DNA]</scope>
    <source>
        <strain evidence="1 2">EXF-10796</strain>
    </source>
</reference>
<evidence type="ECO:0000313" key="1">
    <source>
        <dbReference type="EMBL" id="THW38281.1"/>
    </source>
</evidence>
<dbReference type="EMBL" id="QZAM01000191">
    <property type="protein sequence ID" value="THW38281.1"/>
    <property type="molecule type" value="Genomic_DNA"/>
</dbReference>
<accession>A0AB74IPZ3</accession>